<proteinExistence type="predicted"/>
<dbReference type="PANTHER" id="PTHR44591">
    <property type="entry name" value="STRESS RESPONSE REGULATOR PROTEIN 1"/>
    <property type="match status" value="1"/>
</dbReference>
<dbReference type="EMBL" id="JAERRB010000020">
    <property type="protein sequence ID" value="MBL0745828.1"/>
    <property type="molecule type" value="Genomic_DNA"/>
</dbReference>
<dbReference type="InterPro" id="IPR050595">
    <property type="entry name" value="Bact_response_regulator"/>
</dbReference>
<dbReference type="Proteomes" id="UP000613030">
    <property type="component" value="Unassembled WGS sequence"/>
</dbReference>
<evidence type="ECO:0000259" key="3">
    <source>
        <dbReference type="PROSITE" id="PS50110"/>
    </source>
</evidence>
<evidence type="ECO:0000313" key="5">
    <source>
        <dbReference type="Proteomes" id="UP000613030"/>
    </source>
</evidence>
<comment type="caution">
    <text evidence="4">The sequence shown here is derived from an EMBL/GenBank/DDBJ whole genome shotgun (WGS) entry which is preliminary data.</text>
</comment>
<name>A0ABS1L313_9BACT</name>
<feature type="modified residue" description="4-aspartylphosphate" evidence="2">
    <location>
        <position position="53"/>
    </location>
</feature>
<gene>
    <name evidence="4" type="ORF">JI741_31630</name>
</gene>
<protein>
    <submittedName>
        <fullName evidence="4">Response regulator</fullName>
    </submittedName>
</protein>
<dbReference type="SMART" id="SM00448">
    <property type="entry name" value="REC"/>
    <property type="match status" value="1"/>
</dbReference>
<evidence type="ECO:0000313" key="4">
    <source>
        <dbReference type="EMBL" id="MBL0745828.1"/>
    </source>
</evidence>
<feature type="domain" description="Response regulatory" evidence="3">
    <location>
        <begin position="4"/>
        <end position="120"/>
    </location>
</feature>
<dbReference type="PANTHER" id="PTHR44591:SF3">
    <property type="entry name" value="RESPONSE REGULATORY DOMAIN-CONTAINING PROTEIN"/>
    <property type="match status" value="1"/>
</dbReference>
<dbReference type="SUPFAM" id="SSF52172">
    <property type="entry name" value="CheY-like"/>
    <property type="match status" value="1"/>
</dbReference>
<reference evidence="4 5" key="1">
    <citation type="submission" date="2021-01" db="EMBL/GenBank/DDBJ databases">
        <title>Chryseolinea sp. Jin1 Genome sequencing and assembly.</title>
        <authorList>
            <person name="Kim I."/>
        </authorList>
    </citation>
    <scope>NUCLEOTIDE SEQUENCE [LARGE SCALE GENOMIC DNA]</scope>
    <source>
        <strain evidence="4 5">Jin1</strain>
    </source>
</reference>
<accession>A0ABS1L313</accession>
<dbReference type="PROSITE" id="PS50110">
    <property type="entry name" value="RESPONSE_REGULATORY"/>
    <property type="match status" value="1"/>
</dbReference>
<dbReference type="Gene3D" id="3.40.50.2300">
    <property type="match status" value="1"/>
</dbReference>
<dbReference type="InterPro" id="IPR011006">
    <property type="entry name" value="CheY-like_superfamily"/>
</dbReference>
<evidence type="ECO:0000256" key="1">
    <source>
        <dbReference type="ARBA" id="ARBA00022553"/>
    </source>
</evidence>
<dbReference type="Pfam" id="PF00072">
    <property type="entry name" value="Response_reg"/>
    <property type="match status" value="1"/>
</dbReference>
<sequence>MMHKILLIDDTPDVLENLKELLLMEGYAVVTALNGDEALRALLDYRPDLIITDLRMPRMDGFALLQAVKADPALKAIPVLVFSANATPENEDKSLQLGAAGFLKKPCNTDVMLASIQTLLQTL</sequence>
<dbReference type="InterPro" id="IPR001789">
    <property type="entry name" value="Sig_transdc_resp-reg_receiver"/>
</dbReference>
<keyword evidence="5" id="KW-1185">Reference proteome</keyword>
<evidence type="ECO:0000256" key="2">
    <source>
        <dbReference type="PROSITE-ProRule" id="PRU00169"/>
    </source>
</evidence>
<dbReference type="RefSeq" id="WP_202016479.1">
    <property type="nucleotide sequence ID" value="NZ_JAERRB010000020.1"/>
</dbReference>
<keyword evidence="1 2" id="KW-0597">Phosphoprotein</keyword>
<organism evidence="4 5">
    <name type="scientific">Chryseolinea lacunae</name>
    <dbReference type="NCBI Taxonomy" id="2801331"/>
    <lineage>
        <taxon>Bacteria</taxon>
        <taxon>Pseudomonadati</taxon>
        <taxon>Bacteroidota</taxon>
        <taxon>Cytophagia</taxon>
        <taxon>Cytophagales</taxon>
        <taxon>Fulvivirgaceae</taxon>
        <taxon>Chryseolinea</taxon>
    </lineage>
</organism>